<protein>
    <submittedName>
        <fullName evidence="6">Glycosyl hydrolase</fullName>
    </submittedName>
</protein>
<dbReference type="AlphaFoldDB" id="A0A1B2DLS9"/>
<sequence>MTERFKRETAFLLSYTRTPLQNEIYAPKLAYSMHLAISEDGEAYTALNHNSGVLFAKATVHENGSLLAKSLKNPYFFTMVDGTYGIVAVRIEHAGGRDDESKGHIMLFTSCDLISYVEVGLIDLKAHSFVDDVICEYNGDKKLYEINWLDDAGNYYTNTMLNMTDLSSASLPKAAGAFAFQSSDTDIEGALERNIIRVPVEIGDKVKAKLAVLANTEIRVPETIFADAAGDLAKVKAEAVYTDGSTAAKRVDWDTGSVDWETPGTYEITGNVHQDVFPFPIAVNRADPCIIKWKDNYYFIATNDNTSINQGFYVRSASTIAGLANADESLILGNGHYPFLEGIFWWAPEFHKVGDELYVFFAGSSGEFGQIHSHVMKLKSAGDPLHAGDWEMPIRVEKKDGSYLFEAGITLDMTYLEADGKSYVLWAQRQFSPVDLGSWLYIASVDPMQPWRLADDPVLLSKPEYGWANNCTFVDEGPYAIVANENVFLTFSSALVNETYCVGILTARRGADLLNPESWTKGNYPLLTSRSVAGEYGPGHNAYVSDDDGNLLNVYHARPGINEPRCSGVRRVHFDIDGYPVLDLTEERDLNPDLKAVRTKVVVANGKTKHD</sequence>
<dbReference type="PANTHER" id="PTHR43817:SF1">
    <property type="entry name" value="HYDROLASE, FAMILY 43, PUTATIVE (AFU_ORTHOLOGUE AFUA_3G01660)-RELATED"/>
    <property type="match status" value="1"/>
</dbReference>
<keyword evidence="3 6" id="KW-0378">Hydrolase</keyword>
<dbReference type="RefSeq" id="WP_099519760.1">
    <property type="nucleotide sequence ID" value="NZ_CP016808.1"/>
</dbReference>
<dbReference type="GO" id="GO:0005975">
    <property type="term" value="P:carbohydrate metabolic process"/>
    <property type="evidence" value="ECO:0007669"/>
    <property type="project" value="InterPro"/>
</dbReference>
<evidence type="ECO:0000256" key="1">
    <source>
        <dbReference type="ARBA" id="ARBA00009865"/>
    </source>
</evidence>
<dbReference type="SUPFAM" id="SSF75005">
    <property type="entry name" value="Arabinanase/levansucrase/invertase"/>
    <property type="match status" value="1"/>
</dbReference>
<dbReference type="CDD" id="cd18818">
    <property type="entry name" value="GH43_GbtXyl43B-like"/>
    <property type="match status" value="1"/>
</dbReference>
<evidence type="ECO:0000256" key="3">
    <source>
        <dbReference type="ARBA" id="ARBA00022801"/>
    </source>
</evidence>
<feature type="domain" description="Bacterial Ig-like" evidence="5">
    <location>
        <begin position="238"/>
        <end position="272"/>
    </location>
</feature>
<reference evidence="6" key="1">
    <citation type="submission" date="2016-08" db="EMBL/GenBank/DDBJ databases">
        <title>Complete Genome Seqeunce of Paenibacillus sp. BIHB 4019 from tea rhizoplane.</title>
        <authorList>
            <person name="Thakur R."/>
            <person name="Swarnkar M.K."/>
            <person name="Gulati A."/>
        </authorList>
    </citation>
    <scope>NUCLEOTIDE SEQUENCE [LARGE SCALE GENOMIC DNA]</scope>
    <source>
        <strain evidence="6">BIHB4019</strain>
    </source>
</reference>
<dbReference type="Pfam" id="PF04616">
    <property type="entry name" value="Glyco_hydro_43"/>
    <property type="match status" value="1"/>
</dbReference>
<comment type="similarity">
    <text evidence="1">Belongs to the glycosyl hydrolase 43 family.</text>
</comment>
<dbReference type="InterPro" id="IPR006710">
    <property type="entry name" value="Glyco_hydro_43"/>
</dbReference>
<dbReference type="InterPro" id="IPR023296">
    <property type="entry name" value="Glyco_hydro_beta-prop_sf"/>
</dbReference>
<evidence type="ECO:0000256" key="2">
    <source>
        <dbReference type="ARBA" id="ARBA00022729"/>
    </source>
</evidence>
<evidence type="ECO:0000313" key="6">
    <source>
        <dbReference type="EMBL" id="ANY68655.1"/>
    </source>
</evidence>
<dbReference type="Pfam" id="PF07532">
    <property type="entry name" value="Big_4"/>
    <property type="match status" value="1"/>
</dbReference>
<evidence type="ECO:0000259" key="5">
    <source>
        <dbReference type="Pfam" id="PF07532"/>
    </source>
</evidence>
<dbReference type="InterPro" id="IPR011081">
    <property type="entry name" value="Big_4"/>
</dbReference>
<dbReference type="PANTHER" id="PTHR43817">
    <property type="entry name" value="GLYCOSYL HYDROLASE"/>
    <property type="match status" value="1"/>
</dbReference>
<keyword evidence="4" id="KW-0326">Glycosidase</keyword>
<organism evidence="6">
    <name type="scientific">Paenibacillus sp. BIHB 4019</name>
    <dbReference type="NCBI Taxonomy" id="1870819"/>
    <lineage>
        <taxon>Bacteria</taxon>
        <taxon>Bacillati</taxon>
        <taxon>Bacillota</taxon>
        <taxon>Bacilli</taxon>
        <taxon>Bacillales</taxon>
        <taxon>Paenibacillaceae</taxon>
        <taxon>Paenibacillus</taxon>
    </lineage>
</organism>
<keyword evidence="2" id="KW-0732">Signal</keyword>
<gene>
    <name evidence="6" type="ORF">BBD42_20900</name>
</gene>
<proteinExistence type="inferred from homology"/>
<name>A0A1B2DLS9_9BACL</name>
<evidence type="ECO:0000256" key="4">
    <source>
        <dbReference type="ARBA" id="ARBA00023295"/>
    </source>
</evidence>
<dbReference type="GO" id="GO:0004553">
    <property type="term" value="F:hydrolase activity, hydrolyzing O-glycosyl compounds"/>
    <property type="evidence" value="ECO:0007669"/>
    <property type="project" value="InterPro"/>
</dbReference>
<dbReference type="EMBL" id="CP016808">
    <property type="protein sequence ID" value="ANY68655.1"/>
    <property type="molecule type" value="Genomic_DNA"/>
</dbReference>
<dbReference type="Gene3D" id="2.115.10.20">
    <property type="entry name" value="Glycosyl hydrolase domain, family 43"/>
    <property type="match status" value="1"/>
</dbReference>
<accession>A0A1B2DLS9</accession>